<proteinExistence type="predicted"/>
<sequence>MDLNMWSTSRGISEPATMYKAWVTIDLFGSQDEKSGCVFAFMDTSSDDVTLAYSNRTSRSTSTCERYFVAHGDNDTGTNLTIRENGNSKIFNVSLPFAD</sequence>
<keyword evidence="2" id="KW-1185">Reference proteome</keyword>
<dbReference type="AlphaFoldDB" id="A0A9X0DMA7"/>
<dbReference type="OrthoDB" id="3596604at2759"/>
<accession>A0A9X0DMA7</accession>
<protein>
    <submittedName>
        <fullName evidence="1">Uncharacterized protein</fullName>
    </submittedName>
</protein>
<evidence type="ECO:0000313" key="2">
    <source>
        <dbReference type="Proteomes" id="UP001152300"/>
    </source>
</evidence>
<organism evidence="1 2">
    <name type="scientific">Sclerotinia nivalis</name>
    <dbReference type="NCBI Taxonomy" id="352851"/>
    <lineage>
        <taxon>Eukaryota</taxon>
        <taxon>Fungi</taxon>
        <taxon>Dikarya</taxon>
        <taxon>Ascomycota</taxon>
        <taxon>Pezizomycotina</taxon>
        <taxon>Leotiomycetes</taxon>
        <taxon>Helotiales</taxon>
        <taxon>Sclerotiniaceae</taxon>
        <taxon>Sclerotinia</taxon>
    </lineage>
</organism>
<evidence type="ECO:0000313" key="1">
    <source>
        <dbReference type="EMBL" id="KAJ8066932.1"/>
    </source>
</evidence>
<reference evidence="1" key="1">
    <citation type="submission" date="2022-11" db="EMBL/GenBank/DDBJ databases">
        <title>Genome Resource of Sclerotinia nivalis Strain SnTB1, a Plant Pathogen Isolated from American Ginseng.</title>
        <authorList>
            <person name="Fan S."/>
        </authorList>
    </citation>
    <scope>NUCLEOTIDE SEQUENCE</scope>
    <source>
        <strain evidence="1">SnTB1</strain>
    </source>
</reference>
<comment type="caution">
    <text evidence="1">The sequence shown here is derived from an EMBL/GenBank/DDBJ whole genome shotgun (WGS) entry which is preliminary data.</text>
</comment>
<dbReference type="EMBL" id="JAPEIS010000004">
    <property type="protein sequence ID" value="KAJ8066932.1"/>
    <property type="molecule type" value="Genomic_DNA"/>
</dbReference>
<name>A0A9X0DMA7_9HELO</name>
<dbReference type="Proteomes" id="UP001152300">
    <property type="component" value="Unassembled WGS sequence"/>
</dbReference>
<gene>
    <name evidence="1" type="ORF">OCU04_004316</name>
</gene>